<dbReference type="CDD" id="cd00082">
    <property type="entry name" value="HisKA"/>
    <property type="match status" value="1"/>
</dbReference>
<feature type="transmembrane region" description="Helical" evidence="12">
    <location>
        <begin position="34"/>
        <end position="53"/>
    </location>
</feature>
<dbReference type="SMART" id="SM00387">
    <property type="entry name" value="HATPase_c"/>
    <property type="match status" value="1"/>
</dbReference>
<gene>
    <name evidence="15" type="ORF">SAMN06273572_105209</name>
</gene>
<dbReference type="RefSeq" id="WP_097930682.1">
    <property type="nucleotide sequence ID" value="NZ_OCTN01000005.1"/>
</dbReference>
<dbReference type="GO" id="GO:0005886">
    <property type="term" value="C:plasma membrane"/>
    <property type="evidence" value="ECO:0007669"/>
    <property type="project" value="UniProtKB-SubCell"/>
</dbReference>
<dbReference type="FunFam" id="3.30.565.10:FF:000006">
    <property type="entry name" value="Sensor histidine kinase WalK"/>
    <property type="match status" value="1"/>
</dbReference>
<evidence type="ECO:0000256" key="7">
    <source>
        <dbReference type="ARBA" id="ARBA00022741"/>
    </source>
</evidence>
<keyword evidence="9" id="KW-0067">ATP-binding</keyword>
<dbReference type="InterPro" id="IPR050351">
    <property type="entry name" value="BphY/WalK/GraS-like"/>
</dbReference>
<evidence type="ECO:0000256" key="10">
    <source>
        <dbReference type="ARBA" id="ARBA00023012"/>
    </source>
</evidence>
<comment type="catalytic activity">
    <reaction evidence="1">
        <text>ATP + protein L-histidine = ADP + protein N-phospho-L-histidine.</text>
        <dbReference type="EC" id="2.7.13.3"/>
    </reaction>
</comment>
<evidence type="ECO:0000256" key="8">
    <source>
        <dbReference type="ARBA" id="ARBA00022777"/>
    </source>
</evidence>
<dbReference type="InterPro" id="IPR003594">
    <property type="entry name" value="HATPase_dom"/>
</dbReference>
<keyword evidence="7" id="KW-0547">Nucleotide-binding</keyword>
<dbReference type="FunFam" id="1.10.287.130:FF:000008">
    <property type="entry name" value="Two-component sensor histidine kinase"/>
    <property type="match status" value="1"/>
</dbReference>
<evidence type="ECO:0000256" key="9">
    <source>
        <dbReference type="ARBA" id="ARBA00022840"/>
    </source>
</evidence>
<evidence type="ECO:0000256" key="3">
    <source>
        <dbReference type="ARBA" id="ARBA00012438"/>
    </source>
</evidence>
<dbReference type="InterPro" id="IPR036890">
    <property type="entry name" value="HATPase_C_sf"/>
</dbReference>
<proteinExistence type="predicted"/>
<keyword evidence="11 12" id="KW-0472">Membrane</keyword>
<keyword evidence="6" id="KW-0808">Transferase</keyword>
<dbReference type="InterPro" id="IPR004358">
    <property type="entry name" value="Sig_transdc_His_kin-like_C"/>
</dbReference>
<dbReference type="Proteomes" id="UP000220034">
    <property type="component" value="Unassembled WGS sequence"/>
</dbReference>
<dbReference type="InterPro" id="IPR005467">
    <property type="entry name" value="His_kinase_dom"/>
</dbReference>
<dbReference type="PROSITE" id="PS50112">
    <property type="entry name" value="PAS"/>
    <property type="match status" value="1"/>
</dbReference>
<sequence>MPKRLWRQIAIVLVCTFLSGLAVSRGVPVLTAMIAVSVAGLFCVMAMAVLVPLPDLNAPQRNSDASPLPSDIDRHLLEQIPSPLFLLDLRGRVAYSNAAARAMLPRLETGQHYANLFRSPGFLDGVSRIIEGAPAHTVSFAAAYGGVENHIAAEMRRLDATDELGDGPYVLIQLSDQTERMATDRMRTDFIANASHELRTPLASIIGYIETLQGHARDDAEARVHFLNTMSQQASRMQRLVEDLMSLSRIEMNAHTAPTTQCNLTDIVREVSDGIRPLAERRDATLDIDVEFEESAQVTADRDQLGQVFTNLIENALKYGGTGGTVHVSISPEDSRFPGMIGVSIKDNGPGIPRQHLHRLTERFYRVNAKQSKEQGGTGLGLAIVKHILARHAGELDIASVLEEGSTFTVWLPLRKLS</sequence>
<comment type="subcellular location">
    <subcellularLocation>
        <location evidence="2">Cell membrane</location>
    </subcellularLocation>
</comment>
<dbReference type="AlphaFoldDB" id="A0A2C9CUI1"/>
<dbReference type="Pfam" id="PF02518">
    <property type="entry name" value="HATPase_c"/>
    <property type="match status" value="1"/>
</dbReference>
<dbReference type="PANTHER" id="PTHR45453">
    <property type="entry name" value="PHOSPHATE REGULON SENSOR PROTEIN PHOR"/>
    <property type="match status" value="1"/>
</dbReference>
<dbReference type="GO" id="GO:0005524">
    <property type="term" value="F:ATP binding"/>
    <property type="evidence" value="ECO:0007669"/>
    <property type="project" value="UniProtKB-KW"/>
</dbReference>
<reference evidence="16" key="1">
    <citation type="submission" date="2017-09" db="EMBL/GenBank/DDBJ databases">
        <authorList>
            <person name="Varghese N."/>
            <person name="Submissions S."/>
        </authorList>
    </citation>
    <scope>NUCLEOTIDE SEQUENCE [LARGE SCALE GENOMIC DNA]</scope>
    <source>
        <strain evidence="16">C7</strain>
    </source>
</reference>
<dbReference type="EC" id="2.7.13.3" evidence="3"/>
<evidence type="ECO:0000256" key="5">
    <source>
        <dbReference type="ARBA" id="ARBA00022553"/>
    </source>
</evidence>
<dbReference type="PROSITE" id="PS50109">
    <property type="entry name" value="HIS_KIN"/>
    <property type="match status" value="1"/>
</dbReference>
<keyword evidence="12" id="KW-1133">Transmembrane helix</keyword>
<evidence type="ECO:0000259" key="13">
    <source>
        <dbReference type="PROSITE" id="PS50109"/>
    </source>
</evidence>
<evidence type="ECO:0000256" key="2">
    <source>
        <dbReference type="ARBA" id="ARBA00004236"/>
    </source>
</evidence>
<dbReference type="InterPro" id="IPR003661">
    <property type="entry name" value="HisK_dim/P_dom"/>
</dbReference>
<keyword evidence="4" id="KW-1003">Cell membrane</keyword>
<dbReference type="GO" id="GO:0004721">
    <property type="term" value="F:phosphoprotein phosphatase activity"/>
    <property type="evidence" value="ECO:0007669"/>
    <property type="project" value="TreeGrafter"/>
</dbReference>
<dbReference type="Gene3D" id="1.10.287.130">
    <property type="match status" value="1"/>
</dbReference>
<dbReference type="InterPro" id="IPR000014">
    <property type="entry name" value="PAS"/>
</dbReference>
<evidence type="ECO:0000313" key="15">
    <source>
        <dbReference type="EMBL" id="SOH94785.1"/>
    </source>
</evidence>
<keyword evidence="12" id="KW-0812">Transmembrane</keyword>
<name>A0A2C9CUI1_9RHOB</name>
<keyword evidence="10" id="KW-0902">Two-component regulatory system</keyword>
<evidence type="ECO:0000256" key="11">
    <source>
        <dbReference type="ARBA" id="ARBA00023136"/>
    </source>
</evidence>
<evidence type="ECO:0000256" key="6">
    <source>
        <dbReference type="ARBA" id="ARBA00022679"/>
    </source>
</evidence>
<dbReference type="SUPFAM" id="SSF55874">
    <property type="entry name" value="ATPase domain of HSP90 chaperone/DNA topoisomerase II/histidine kinase"/>
    <property type="match status" value="1"/>
</dbReference>
<dbReference type="EMBL" id="OCTN01000005">
    <property type="protein sequence ID" value="SOH94785.1"/>
    <property type="molecule type" value="Genomic_DNA"/>
</dbReference>
<organism evidence="15 16">
    <name type="scientific">Pontivivens marinum</name>
    <dbReference type="NCBI Taxonomy" id="1690039"/>
    <lineage>
        <taxon>Bacteria</taxon>
        <taxon>Pseudomonadati</taxon>
        <taxon>Pseudomonadota</taxon>
        <taxon>Alphaproteobacteria</taxon>
        <taxon>Rhodobacterales</taxon>
        <taxon>Paracoccaceae</taxon>
        <taxon>Pontivivens</taxon>
    </lineage>
</organism>
<keyword evidence="8 15" id="KW-0418">Kinase</keyword>
<dbReference type="CDD" id="cd00075">
    <property type="entry name" value="HATPase"/>
    <property type="match status" value="1"/>
</dbReference>
<dbReference type="PANTHER" id="PTHR45453:SF1">
    <property type="entry name" value="PHOSPHATE REGULON SENSOR PROTEIN PHOR"/>
    <property type="match status" value="1"/>
</dbReference>
<dbReference type="SUPFAM" id="SSF47384">
    <property type="entry name" value="Homodimeric domain of signal transducing histidine kinase"/>
    <property type="match status" value="1"/>
</dbReference>
<dbReference type="PRINTS" id="PR00344">
    <property type="entry name" value="BCTRLSENSOR"/>
</dbReference>
<feature type="domain" description="PAS" evidence="14">
    <location>
        <begin position="74"/>
        <end position="104"/>
    </location>
</feature>
<keyword evidence="16" id="KW-1185">Reference proteome</keyword>
<keyword evidence="5" id="KW-0597">Phosphoprotein</keyword>
<evidence type="ECO:0000256" key="1">
    <source>
        <dbReference type="ARBA" id="ARBA00000085"/>
    </source>
</evidence>
<dbReference type="GO" id="GO:0000155">
    <property type="term" value="F:phosphorelay sensor kinase activity"/>
    <property type="evidence" value="ECO:0007669"/>
    <property type="project" value="InterPro"/>
</dbReference>
<dbReference type="Gene3D" id="3.30.565.10">
    <property type="entry name" value="Histidine kinase-like ATPase, C-terminal domain"/>
    <property type="match status" value="1"/>
</dbReference>
<dbReference type="Pfam" id="PF00512">
    <property type="entry name" value="HisKA"/>
    <property type="match status" value="1"/>
</dbReference>
<feature type="domain" description="Histidine kinase" evidence="13">
    <location>
        <begin position="193"/>
        <end position="416"/>
    </location>
</feature>
<evidence type="ECO:0000259" key="14">
    <source>
        <dbReference type="PROSITE" id="PS50112"/>
    </source>
</evidence>
<dbReference type="SMART" id="SM00388">
    <property type="entry name" value="HisKA"/>
    <property type="match status" value="1"/>
</dbReference>
<dbReference type="GO" id="GO:0016036">
    <property type="term" value="P:cellular response to phosphate starvation"/>
    <property type="evidence" value="ECO:0007669"/>
    <property type="project" value="TreeGrafter"/>
</dbReference>
<evidence type="ECO:0000256" key="4">
    <source>
        <dbReference type="ARBA" id="ARBA00022475"/>
    </source>
</evidence>
<dbReference type="OrthoDB" id="9813151at2"/>
<accession>A0A2C9CUI1</accession>
<evidence type="ECO:0000313" key="16">
    <source>
        <dbReference type="Proteomes" id="UP000220034"/>
    </source>
</evidence>
<evidence type="ECO:0000256" key="12">
    <source>
        <dbReference type="SAM" id="Phobius"/>
    </source>
</evidence>
<protein>
    <recommendedName>
        <fullName evidence="3">histidine kinase</fullName>
        <ecNumber evidence="3">2.7.13.3</ecNumber>
    </recommendedName>
</protein>
<dbReference type="InterPro" id="IPR036097">
    <property type="entry name" value="HisK_dim/P_sf"/>
</dbReference>